<keyword evidence="3" id="KW-1185">Reference proteome</keyword>
<protein>
    <submittedName>
        <fullName evidence="2">Condensation domain-containing protein</fullName>
    </submittedName>
</protein>
<dbReference type="Gene3D" id="3.30.559.10">
    <property type="entry name" value="Chloramphenicol acetyltransferase-like domain"/>
    <property type="match status" value="1"/>
</dbReference>
<evidence type="ECO:0000313" key="2">
    <source>
        <dbReference type="EMBL" id="SCL26185.1"/>
    </source>
</evidence>
<dbReference type="AlphaFoldDB" id="A0A1C6S9N5"/>
<accession>A0A1C6S9N5</accession>
<dbReference type="STRING" id="145854.GA0074692_2100"/>
<dbReference type="GO" id="GO:0044550">
    <property type="term" value="P:secondary metabolite biosynthetic process"/>
    <property type="evidence" value="ECO:0007669"/>
    <property type="project" value="TreeGrafter"/>
</dbReference>
<dbReference type="PANTHER" id="PTHR45527">
    <property type="entry name" value="NONRIBOSOMAL PEPTIDE SYNTHETASE"/>
    <property type="match status" value="1"/>
</dbReference>
<dbReference type="GO" id="GO:0043041">
    <property type="term" value="P:amino acid activation for nonribosomal peptide biosynthetic process"/>
    <property type="evidence" value="ECO:0007669"/>
    <property type="project" value="TreeGrafter"/>
</dbReference>
<sequence>MWRTPVSDETVSFQEESWLRSLAGQPYGAPTPVHSCWEITGPLDRRALEAALHGAAERHDVLRRSYPTPTGARVTDDVRVWWEVVPEGPEEDVRAAMLAVLRQRFVRAEPPLWRVALTRLGPDRHLLGISLDHLIMDGLSISVLLRSVGELYAAACAAPDGRLAPQAPARPYADFARRQREALAGPWGERRATYWRRVREESGPYPPGCPSGNPDGGNGPAVELRQHIPAEVADPMTARWAGHGVTEFALAAEALLQAFSEVSGTTHTGLVTNSHGRCLPGYLRTPGLFSHGIPVYRAPAAGGTLAARVGALQDRLLETIDHALPLRPVDQIWQEGLVDSGPVAQCVLGVYTARPERDLRLAGLGLRWIDLYAAVGEPIYPTLGTTCFVDWVRNSSGVHLTAQVNPAAFDDTAMDRVLRRTVELVQTGG</sequence>
<organism evidence="2 3">
    <name type="scientific">Micromonospora pallida</name>
    <dbReference type="NCBI Taxonomy" id="145854"/>
    <lineage>
        <taxon>Bacteria</taxon>
        <taxon>Bacillati</taxon>
        <taxon>Actinomycetota</taxon>
        <taxon>Actinomycetes</taxon>
        <taxon>Micromonosporales</taxon>
        <taxon>Micromonosporaceae</taxon>
        <taxon>Micromonospora</taxon>
    </lineage>
</organism>
<dbReference type="Proteomes" id="UP000198959">
    <property type="component" value="Unassembled WGS sequence"/>
</dbReference>
<dbReference type="GO" id="GO:0005737">
    <property type="term" value="C:cytoplasm"/>
    <property type="evidence" value="ECO:0007669"/>
    <property type="project" value="TreeGrafter"/>
</dbReference>
<dbReference type="InterPro" id="IPR023213">
    <property type="entry name" value="CAT-like_dom_sf"/>
</dbReference>
<dbReference type="Pfam" id="PF00668">
    <property type="entry name" value="Condensation"/>
    <property type="match status" value="1"/>
</dbReference>
<reference evidence="3" key="1">
    <citation type="submission" date="2016-06" db="EMBL/GenBank/DDBJ databases">
        <authorList>
            <person name="Varghese N."/>
            <person name="Submissions Spin"/>
        </authorList>
    </citation>
    <scope>NUCLEOTIDE SEQUENCE [LARGE SCALE GENOMIC DNA]</scope>
    <source>
        <strain evidence="3">DSM 43817</strain>
    </source>
</reference>
<dbReference type="GO" id="GO:0031177">
    <property type="term" value="F:phosphopantetheine binding"/>
    <property type="evidence" value="ECO:0007669"/>
    <property type="project" value="TreeGrafter"/>
</dbReference>
<feature type="domain" description="Condensation" evidence="1">
    <location>
        <begin position="35"/>
        <end position="322"/>
    </location>
</feature>
<dbReference type="Gene3D" id="3.30.559.30">
    <property type="entry name" value="Nonribosomal peptide synthetase, condensation domain"/>
    <property type="match status" value="1"/>
</dbReference>
<dbReference type="EMBL" id="FMHW01000002">
    <property type="protein sequence ID" value="SCL26185.1"/>
    <property type="molecule type" value="Genomic_DNA"/>
</dbReference>
<dbReference type="GO" id="GO:0008610">
    <property type="term" value="P:lipid biosynthetic process"/>
    <property type="evidence" value="ECO:0007669"/>
    <property type="project" value="UniProtKB-ARBA"/>
</dbReference>
<dbReference type="OrthoDB" id="2472181at2"/>
<dbReference type="SUPFAM" id="SSF52777">
    <property type="entry name" value="CoA-dependent acyltransferases"/>
    <property type="match status" value="2"/>
</dbReference>
<proteinExistence type="predicted"/>
<dbReference type="GO" id="GO:0003824">
    <property type="term" value="F:catalytic activity"/>
    <property type="evidence" value="ECO:0007669"/>
    <property type="project" value="InterPro"/>
</dbReference>
<gene>
    <name evidence="2" type="ORF">GA0074692_2100</name>
</gene>
<evidence type="ECO:0000313" key="3">
    <source>
        <dbReference type="Proteomes" id="UP000198959"/>
    </source>
</evidence>
<evidence type="ECO:0000259" key="1">
    <source>
        <dbReference type="Pfam" id="PF00668"/>
    </source>
</evidence>
<dbReference type="PANTHER" id="PTHR45527:SF1">
    <property type="entry name" value="FATTY ACID SYNTHASE"/>
    <property type="match status" value="1"/>
</dbReference>
<dbReference type="InterPro" id="IPR001242">
    <property type="entry name" value="Condensation_dom"/>
</dbReference>
<name>A0A1C6S9N5_9ACTN</name>